<proteinExistence type="predicted"/>
<protein>
    <submittedName>
        <fullName evidence="1">Uncharacterized protein</fullName>
    </submittedName>
</protein>
<dbReference type="OrthoDB" id="9970246at2759"/>
<dbReference type="Proteomes" id="UP000812440">
    <property type="component" value="Chromosome 4"/>
</dbReference>
<dbReference type="InterPro" id="IPR034584">
    <property type="entry name" value="SPMIP8"/>
</dbReference>
<evidence type="ECO:0000313" key="1">
    <source>
        <dbReference type="EMBL" id="KAG8437285.1"/>
    </source>
</evidence>
<sequence>MALPHDYNGSRSDGRWALPVSGWTRQKLAGVKHTLYHPSQPTLRRMEMDSVGHKLSEEHSRTSTPCTRENFRNATSTLFAAPDLHLPSLAITATGQQISKRYSADTMASLLPGKGKEEWASITNRAVDWSQKVSSCGEYQLRDVCVLAICYSVYTVRLLSPDVTHSWRVRKKQTILCFSFAR</sequence>
<dbReference type="EMBL" id="JAACNH010000007">
    <property type="protein sequence ID" value="KAG8437285.1"/>
    <property type="molecule type" value="Genomic_DNA"/>
</dbReference>
<evidence type="ECO:0000313" key="2">
    <source>
        <dbReference type="Proteomes" id="UP000812440"/>
    </source>
</evidence>
<comment type="caution">
    <text evidence="1">The sequence shown here is derived from an EMBL/GenBank/DDBJ whole genome shotgun (WGS) entry which is preliminary data.</text>
</comment>
<dbReference type="PANTHER" id="PTHR35348">
    <property type="entry name" value="TESTIS, PROSTATE AND PLACENTA-EXPRESSED PROTEIN"/>
    <property type="match status" value="1"/>
</dbReference>
<accession>A0A8T2IWF2</accession>
<dbReference type="PANTHER" id="PTHR35348:SF1">
    <property type="entry name" value="TESTIS, PROSTATE AND PLACENTA-EXPRESSED PROTEIN"/>
    <property type="match status" value="1"/>
</dbReference>
<reference evidence="1" key="1">
    <citation type="thesis" date="2020" institute="ProQuest LLC" country="789 East Eisenhower Parkway, Ann Arbor, MI, USA">
        <title>Comparative Genomics and Chromosome Evolution.</title>
        <authorList>
            <person name="Mudd A.B."/>
        </authorList>
    </citation>
    <scope>NUCLEOTIDE SEQUENCE</scope>
    <source>
        <strain evidence="1">Female2</strain>
        <tissue evidence="1">Blood</tissue>
    </source>
</reference>
<name>A0A8T2IWF2_9PIPI</name>
<gene>
    <name evidence="1" type="ORF">GDO86_008113</name>
</gene>
<keyword evidence="2" id="KW-1185">Reference proteome</keyword>
<dbReference type="Pfam" id="PF22574">
    <property type="entry name" value="SPMIP8"/>
    <property type="match status" value="1"/>
</dbReference>
<dbReference type="AlphaFoldDB" id="A0A8T2IWF2"/>
<organism evidence="1 2">
    <name type="scientific">Hymenochirus boettgeri</name>
    <name type="common">Congo dwarf clawed frog</name>
    <dbReference type="NCBI Taxonomy" id="247094"/>
    <lineage>
        <taxon>Eukaryota</taxon>
        <taxon>Metazoa</taxon>
        <taxon>Chordata</taxon>
        <taxon>Craniata</taxon>
        <taxon>Vertebrata</taxon>
        <taxon>Euteleostomi</taxon>
        <taxon>Amphibia</taxon>
        <taxon>Batrachia</taxon>
        <taxon>Anura</taxon>
        <taxon>Pipoidea</taxon>
        <taxon>Pipidae</taxon>
        <taxon>Pipinae</taxon>
        <taxon>Hymenochirus</taxon>
    </lineage>
</organism>